<gene>
    <name evidence="8" type="ORF">BET03_10185</name>
</gene>
<dbReference type="GO" id="GO:0140359">
    <property type="term" value="F:ABC-type transporter activity"/>
    <property type="evidence" value="ECO:0007669"/>
    <property type="project" value="InterPro"/>
</dbReference>
<sequence>MLNRYFALLKKDIITGVRNYYFVVVIAVAIIFALIVNFLVPEDTSIKPAIFYHVEYQGDMRENIDEIIMESEREHPNVNRVNSREEIIENMKKKDNSIGMFVTESNGKPVIEFITQGYENKKVINTLVLSMKNSINESLGRKIDVKTNILNKDVEMERIPFNKSILPIFLLTEPTMLGFVLILALVFMEKDEGTIRAYMVSPGRIQEYLASKITLMIILGLISTIVCTGIVVGFNANYLALFGLVIVGSIFSSALGLIIASFFDNLSQSFIWVAAINILFALPMVSYLLPSFAPTYIKILPTYPLLFAIREAVFPTGNVEIIYSTILTFIVLSIMTFIVSVFSYKITAARD</sequence>
<dbReference type="RefSeq" id="WP_120168166.1">
    <property type="nucleotide sequence ID" value="NZ_MCIB01000008.1"/>
</dbReference>
<keyword evidence="3 6" id="KW-0812">Transmembrane</keyword>
<evidence type="ECO:0000256" key="1">
    <source>
        <dbReference type="ARBA" id="ARBA00004651"/>
    </source>
</evidence>
<evidence type="ECO:0000313" key="8">
    <source>
        <dbReference type="EMBL" id="RKD32974.1"/>
    </source>
</evidence>
<dbReference type="AlphaFoldDB" id="A0A419T603"/>
<proteinExistence type="predicted"/>
<feature type="transmembrane region" description="Helical" evidence="6">
    <location>
        <begin position="209"/>
        <end position="232"/>
    </location>
</feature>
<feature type="transmembrane region" description="Helical" evidence="6">
    <location>
        <begin position="270"/>
        <end position="289"/>
    </location>
</feature>
<dbReference type="PANTHER" id="PTHR30294:SF29">
    <property type="entry name" value="MULTIDRUG ABC TRANSPORTER PERMEASE YBHS-RELATED"/>
    <property type="match status" value="1"/>
</dbReference>
<organism evidence="8 9">
    <name type="scientific">Thermohalobacter berrensis</name>
    <dbReference type="NCBI Taxonomy" id="99594"/>
    <lineage>
        <taxon>Bacteria</taxon>
        <taxon>Bacillati</taxon>
        <taxon>Bacillota</taxon>
        <taxon>Tissierellia</taxon>
        <taxon>Tissierellales</taxon>
        <taxon>Thermohalobacteraceae</taxon>
        <taxon>Thermohalobacter</taxon>
    </lineage>
</organism>
<dbReference type="OrthoDB" id="1710957at2"/>
<dbReference type="PANTHER" id="PTHR30294">
    <property type="entry name" value="MEMBRANE COMPONENT OF ABC TRANSPORTER YHHJ-RELATED"/>
    <property type="match status" value="1"/>
</dbReference>
<feature type="transmembrane region" description="Helical" evidence="6">
    <location>
        <begin position="20"/>
        <end position="40"/>
    </location>
</feature>
<evidence type="ECO:0000256" key="4">
    <source>
        <dbReference type="ARBA" id="ARBA00022989"/>
    </source>
</evidence>
<keyword evidence="2" id="KW-1003">Cell membrane</keyword>
<evidence type="ECO:0000256" key="3">
    <source>
        <dbReference type="ARBA" id="ARBA00022692"/>
    </source>
</evidence>
<dbReference type="EMBL" id="MCIB01000008">
    <property type="protein sequence ID" value="RKD32974.1"/>
    <property type="molecule type" value="Genomic_DNA"/>
</dbReference>
<comment type="subcellular location">
    <subcellularLocation>
        <location evidence="1">Cell membrane</location>
        <topology evidence="1">Multi-pass membrane protein</topology>
    </subcellularLocation>
</comment>
<protein>
    <recommendedName>
        <fullName evidence="7">ABC-2 type transporter transmembrane domain-containing protein</fullName>
    </recommendedName>
</protein>
<reference evidence="8 9" key="1">
    <citation type="submission" date="2016-08" db="EMBL/GenBank/DDBJ databases">
        <title>Novel Firmicutes and Novel Genomes.</title>
        <authorList>
            <person name="Poppleton D.I."/>
            <person name="Gribaldo S."/>
        </authorList>
    </citation>
    <scope>NUCLEOTIDE SEQUENCE [LARGE SCALE GENOMIC DNA]</scope>
    <source>
        <strain evidence="8 9">CTT3</strain>
    </source>
</reference>
<dbReference type="InterPro" id="IPR051449">
    <property type="entry name" value="ABC-2_transporter_component"/>
</dbReference>
<dbReference type="InterPro" id="IPR013525">
    <property type="entry name" value="ABC2_TM"/>
</dbReference>
<evidence type="ECO:0000256" key="2">
    <source>
        <dbReference type="ARBA" id="ARBA00022475"/>
    </source>
</evidence>
<evidence type="ECO:0000259" key="7">
    <source>
        <dbReference type="Pfam" id="PF12698"/>
    </source>
</evidence>
<feature type="transmembrane region" description="Helical" evidence="6">
    <location>
        <begin position="238"/>
        <end position="263"/>
    </location>
</feature>
<accession>A0A419T603</accession>
<feature type="transmembrane region" description="Helical" evidence="6">
    <location>
        <begin position="165"/>
        <end position="188"/>
    </location>
</feature>
<evidence type="ECO:0000313" key="9">
    <source>
        <dbReference type="Proteomes" id="UP000284177"/>
    </source>
</evidence>
<name>A0A419T603_9FIRM</name>
<comment type="caution">
    <text evidence="8">The sequence shown here is derived from an EMBL/GenBank/DDBJ whole genome shotgun (WGS) entry which is preliminary data.</text>
</comment>
<dbReference type="Proteomes" id="UP000284177">
    <property type="component" value="Unassembled WGS sequence"/>
</dbReference>
<keyword evidence="4 6" id="KW-1133">Transmembrane helix</keyword>
<dbReference type="Pfam" id="PF12698">
    <property type="entry name" value="ABC2_membrane_3"/>
    <property type="match status" value="1"/>
</dbReference>
<feature type="domain" description="ABC-2 type transporter transmembrane" evidence="7">
    <location>
        <begin position="22"/>
        <end position="338"/>
    </location>
</feature>
<keyword evidence="9" id="KW-1185">Reference proteome</keyword>
<evidence type="ECO:0000256" key="5">
    <source>
        <dbReference type="ARBA" id="ARBA00023136"/>
    </source>
</evidence>
<dbReference type="GO" id="GO:0005886">
    <property type="term" value="C:plasma membrane"/>
    <property type="evidence" value="ECO:0007669"/>
    <property type="project" value="UniProtKB-SubCell"/>
</dbReference>
<evidence type="ECO:0000256" key="6">
    <source>
        <dbReference type="SAM" id="Phobius"/>
    </source>
</evidence>
<feature type="transmembrane region" description="Helical" evidence="6">
    <location>
        <begin position="321"/>
        <end position="344"/>
    </location>
</feature>
<keyword evidence="5 6" id="KW-0472">Membrane</keyword>